<proteinExistence type="predicted"/>
<gene>
    <name evidence="3" type="ORF">KAK11_01280</name>
</gene>
<comment type="caution">
    <text evidence="3">The sequence shown here is derived from an EMBL/GenBank/DDBJ whole genome shotgun (WGS) entry which is preliminary data.</text>
</comment>
<dbReference type="InterPro" id="IPR037682">
    <property type="entry name" value="TonB_C"/>
</dbReference>
<dbReference type="PROSITE" id="PS52015">
    <property type="entry name" value="TONB_CTD"/>
    <property type="match status" value="1"/>
</dbReference>
<name>A0ABS5DS21_9BURK</name>
<dbReference type="RefSeq" id="WP_210805362.1">
    <property type="nucleotide sequence ID" value="NZ_JAGQDG010000001.1"/>
</dbReference>
<evidence type="ECO:0000313" key="4">
    <source>
        <dbReference type="Proteomes" id="UP000672097"/>
    </source>
</evidence>
<accession>A0ABS5DS21</accession>
<feature type="chain" id="PRO_5045599752" description="TonB C-terminal domain-containing protein" evidence="1">
    <location>
        <begin position="21"/>
        <end position="326"/>
    </location>
</feature>
<dbReference type="Proteomes" id="UP000672097">
    <property type="component" value="Unassembled WGS sequence"/>
</dbReference>
<feature type="signal peptide" evidence="1">
    <location>
        <begin position="1"/>
        <end position="20"/>
    </location>
</feature>
<keyword evidence="1" id="KW-0732">Signal</keyword>
<feature type="domain" description="TonB C-terminal" evidence="2">
    <location>
        <begin position="32"/>
        <end position="126"/>
    </location>
</feature>
<protein>
    <recommendedName>
        <fullName evidence="2">TonB C-terminal domain-containing protein</fullName>
    </recommendedName>
</protein>
<dbReference type="EMBL" id="JAGQDG010000001">
    <property type="protein sequence ID" value="MBQ0933940.1"/>
    <property type="molecule type" value="Genomic_DNA"/>
</dbReference>
<evidence type="ECO:0000313" key="3">
    <source>
        <dbReference type="EMBL" id="MBQ0933940.1"/>
    </source>
</evidence>
<evidence type="ECO:0000259" key="2">
    <source>
        <dbReference type="PROSITE" id="PS52015"/>
    </source>
</evidence>
<organism evidence="3 4">
    <name type="scientific">Ideonella paludis</name>
    <dbReference type="NCBI Taxonomy" id="1233411"/>
    <lineage>
        <taxon>Bacteria</taxon>
        <taxon>Pseudomonadati</taxon>
        <taxon>Pseudomonadota</taxon>
        <taxon>Betaproteobacteria</taxon>
        <taxon>Burkholderiales</taxon>
        <taxon>Sphaerotilaceae</taxon>
        <taxon>Ideonella</taxon>
    </lineage>
</organism>
<sequence length="326" mass="36621">MRASTWMVLLWAGLVGAAHGQEHLDQSHPAAACIAVAEAGAPELPEYPFGLYKEGVEGKVKVQLTFVAPDKAPHVKVIKASDDRSFEASVLLHVKQLRVPCAQASDLPFVLVREYEFKKDSRETFVLNNDLERAKKQEVLRSCLKHRTGLKIPKYSSAARREEVQGAVLVTYRFTSADEAPSFTVTAPPELGLLQEATQEWFAGMRMPCYDGEPFHGRVVYKYKFEGDAYGFKPGISFKELLALSSKSRLATLPSSSVDMACPFDVRLTYFMPYRPNTVRQVGDSDARRKPLLDWFADLLLQLPKDAEWKVFGDSTTFQVPCYQFK</sequence>
<reference evidence="3 4" key="1">
    <citation type="submission" date="2021-04" db="EMBL/GenBank/DDBJ databases">
        <title>The genome sequence of type strain Ideonella paludis KCTC 32238.</title>
        <authorList>
            <person name="Liu Y."/>
        </authorList>
    </citation>
    <scope>NUCLEOTIDE SEQUENCE [LARGE SCALE GENOMIC DNA]</scope>
    <source>
        <strain evidence="3 4">KCTC 32238</strain>
    </source>
</reference>
<keyword evidence="4" id="KW-1185">Reference proteome</keyword>
<evidence type="ECO:0000256" key="1">
    <source>
        <dbReference type="SAM" id="SignalP"/>
    </source>
</evidence>